<dbReference type="Pfam" id="PF01551">
    <property type="entry name" value="Peptidase_M23"/>
    <property type="match status" value="1"/>
</dbReference>
<evidence type="ECO:0000259" key="1">
    <source>
        <dbReference type="Pfam" id="PF01551"/>
    </source>
</evidence>
<name>A0A2S0HWJ1_9FLAO</name>
<dbReference type="InterPro" id="IPR016047">
    <property type="entry name" value="M23ase_b-sheet_dom"/>
</dbReference>
<dbReference type="OrthoDB" id="9801052at2"/>
<dbReference type="AlphaFoldDB" id="A0A2S0HWJ1"/>
<protein>
    <recommendedName>
        <fullName evidence="1">M23ase beta-sheet core domain-containing protein</fullName>
    </recommendedName>
</protein>
<gene>
    <name evidence="2" type="ORF">C5O00_07270</name>
</gene>
<accession>A0A2S0HWJ1</accession>
<dbReference type="InterPro" id="IPR050570">
    <property type="entry name" value="Cell_wall_metabolism_enzyme"/>
</dbReference>
<dbReference type="Proteomes" id="UP000238442">
    <property type="component" value="Chromosome"/>
</dbReference>
<dbReference type="GO" id="GO:0004222">
    <property type="term" value="F:metalloendopeptidase activity"/>
    <property type="evidence" value="ECO:0007669"/>
    <property type="project" value="TreeGrafter"/>
</dbReference>
<dbReference type="EMBL" id="CP027062">
    <property type="protein sequence ID" value="AVI50985.1"/>
    <property type="molecule type" value="Genomic_DNA"/>
</dbReference>
<keyword evidence="3" id="KW-1185">Reference proteome</keyword>
<reference evidence="2 3" key="1">
    <citation type="submission" date="2018-02" db="EMBL/GenBank/DDBJ databases">
        <title>Genomic analysis of the strain RR4-38 isolated from a seawater recirculating aquaculture system.</title>
        <authorList>
            <person name="Kim Y.-S."/>
            <person name="Jang Y.H."/>
            <person name="Kim K.-H."/>
        </authorList>
    </citation>
    <scope>NUCLEOTIDE SEQUENCE [LARGE SCALE GENOMIC DNA]</scope>
    <source>
        <strain evidence="2 3">RR4-38</strain>
    </source>
</reference>
<dbReference type="CDD" id="cd12797">
    <property type="entry name" value="M23_peptidase"/>
    <property type="match status" value="1"/>
</dbReference>
<sequence length="234" mass="26642">MNSFERNIEQYQASLRFLFPTIAFEKVIAPNMSIGSSFFGGDTDHDDLQEAAKRLKKFQQKHPTALLANGYLEQRSFYNTPTFQRKLNGTIEYRNIHLGTDFWVPAGTAIHAPAEGKVVISHNNDYHKDYGPTLVLEHQFSDLQFYTLYGHLSRSSLELSEVGKTISKGTKIGYIGDEIENGHWVPHLHFQLITDLLGNTENFNGVAFPSEIKKWKTICPDPNLMFEEYLPAAE</sequence>
<dbReference type="SUPFAM" id="SSF51261">
    <property type="entry name" value="Duplicated hybrid motif"/>
    <property type="match status" value="1"/>
</dbReference>
<dbReference type="Gene3D" id="2.70.70.10">
    <property type="entry name" value="Glucose Permease (Domain IIA)"/>
    <property type="match status" value="1"/>
</dbReference>
<feature type="domain" description="M23ase beta-sheet core" evidence="1">
    <location>
        <begin position="96"/>
        <end position="193"/>
    </location>
</feature>
<dbReference type="RefSeq" id="WP_105216226.1">
    <property type="nucleotide sequence ID" value="NZ_CP027062.1"/>
</dbReference>
<dbReference type="PANTHER" id="PTHR21666">
    <property type="entry name" value="PEPTIDASE-RELATED"/>
    <property type="match status" value="1"/>
</dbReference>
<dbReference type="KEGG" id="aue:C5O00_07270"/>
<dbReference type="InterPro" id="IPR011055">
    <property type="entry name" value="Dup_hybrid_motif"/>
</dbReference>
<evidence type="ECO:0000313" key="3">
    <source>
        <dbReference type="Proteomes" id="UP000238442"/>
    </source>
</evidence>
<evidence type="ECO:0000313" key="2">
    <source>
        <dbReference type="EMBL" id="AVI50985.1"/>
    </source>
</evidence>
<dbReference type="PANTHER" id="PTHR21666:SF270">
    <property type="entry name" value="MUREIN HYDROLASE ACTIVATOR ENVC"/>
    <property type="match status" value="1"/>
</dbReference>
<organism evidence="2 3">
    <name type="scientific">Pukyongia salina</name>
    <dbReference type="NCBI Taxonomy" id="2094025"/>
    <lineage>
        <taxon>Bacteria</taxon>
        <taxon>Pseudomonadati</taxon>
        <taxon>Bacteroidota</taxon>
        <taxon>Flavobacteriia</taxon>
        <taxon>Flavobacteriales</taxon>
        <taxon>Flavobacteriaceae</taxon>
        <taxon>Pukyongia</taxon>
    </lineage>
</organism>
<proteinExistence type="predicted"/>